<keyword evidence="3 7" id="KW-0378">Hydrolase</keyword>
<reference evidence="9" key="1">
    <citation type="submission" date="2022-11" db="UniProtKB">
        <authorList>
            <consortium name="WormBaseParasite"/>
        </authorList>
    </citation>
    <scope>IDENTIFICATION</scope>
</reference>
<evidence type="ECO:0000256" key="2">
    <source>
        <dbReference type="ARBA" id="ARBA00022729"/>
    </source>
</evidence>
<evidence type="ECO:0000256" key="7">
    <source>
        <dbReference type="RuleBase" id="RU364138"/>
    </source>
</evidence>
<evidence type="ECO:0000256" key="6">
    <source>
        <dbReference type="ARBA" id="ARBA00023180"/>
    </source>
</evidence>
<organism evidence="8 9">
    <name type="scientific">Meloidogyne floridensis</name>
    <dbReference type="NCBI Taxonomy" id="298350"/>
    <lineage>
        <taxon>Eukaryota</taxon>
        <taxon>Metazoa</taxon>
        <taxon>Ecdysozoa</taxon>
        <taxon>Nematoda</taxon>
        <taxon>Chromadorea</taxon>
        <taxon>Rhabditida</taxon>
        <taxon>Tylenchina</taxon>
        <taxon>Tylenchomorpha</taxon>
        <taxon>Tylenchoidea</taxon>
        <taxon>Meloidogynidae</taxon>
        <taxon>Meloidogyninae</taxon>
        <taxon>Meloidogyne</taxon>
    </lineage>
</organism>
<evidence type="ECO:0000313" key="8">
    <source>
        <dbReference type="Proteomes" id="UP000887560"/>
    </source>
</evidence>
<sequence length="116" mass="13518">MEYLSFKLVITLINSERLPFWQRARDQILNKEKQEILQEENEGYDTDYTYKSICFIDGKPIVVNNLDFALGRFRNAINISGWSYLEIETKGDYDPGFQAYAAGYIEGIANNNIKYI</sequence>
<accession>A0A915NPR2</accession>
<comment type="function">
    <text evidence="7">Putative phospholipase.</text>
</comment>
<evidence type="ECO:0000256" key="5">
    <source>
        <dbReference type="ARBA" id="ARBA00023098"/>
    </source>
</evidence>
<dbReference type="AlphaFoldDB" id="A0A915NPR2"/>
<dbReference type="GO" id="GO:0016042">
    <property type="term" value="P:lipid catabolic process"/>
    <property type="evidence" value="ECO:0007669"/>
    <property type="project" value="UniProtKB-KW"/>
</dbReference>
<keyword evidence="5 7" id="KW-0443">Lipid metabolism</keyword>
<keyword evidence="6" id="KW-0325">Glycoprotein</keyword>
<dbReference type="Gene3D" id="3.60.60.30">
    <property type="match status" value="1"/>
</dbReference>
<dbReference type="Pfam" id="PF04916">
    <property type="entry name" value="Phospholip_B"/>
    <property type="match status" value="1"/>
</dbReference>
<dbReference type="Proteomes" id="UP000887560">
    <property type="component" value="Unplaced"/>
</dbReference>
<dbReference type="InterPro" id="IPR007000">
    <property type="entry name" value="PLipase_B-like"/>
</dbReference>
<evidence type="ECO:0000256" key="4">
    <source>
        <dbReference type="ARBA" id="ARBA00022963"/>
    </source>
</evidence>
<evidence type="ECO:0000256" key="1">
    <source>
        <dbReference type="ARBA" id="ARBA00007835"/>
    </source>
</evidence>
<keyword evidence="4 7" id="KW-0442">Lipid degradation</keyword>
<dbReference type="WBParaSite" id="scf7180000420805.g5760">
    <property type="protein sequence ID" value="scf7180000420805.g5760"/>
    <property type="gene ID" value="scf7180000420805.g5760"/>
</dbReference>
<keyword evidence="2" id="KW-0732">Signal</keyword>
<dbReference type="GO" id="GO:0004620">
    <property type="term" value="F:phospholipase activity"/>
    <property type="evidence" value="ECO:0007669"/>
    <property type="project" value="InterPro"/>
</dbReference>
<evidence type="ECO:0000256" key="3">
    <source>
        <dbReference type="ARBA" id="ARBA00022801"/>
    </source>
</evidence>
<dbReference type="EC" id="3.1.1.-" evidence="7"/>
<comment type="similarity">
    <text evidence="1 7">Belongs to the phospholipase B-like family.</text>
</comment>
<name>A0A915NPR2_9BILA</name>
<protein>
    <recommendedName>
        <fullName evidence="7">Phospholipase B-like</fullName>
        <ecNumber evidence="7">3.1.1.-</ecNumber>
    </recommendedName>
</protein>
<keyword evidence="8" id="KW-1185">Reference proteome</keyword>
<evidence type="ECO:0000313" key="9">
    <source>
        <dbReference type="WBParaSite" id="scf7180000420805.g5760"/>
    </source>
</evidence>
<proteinExistence type="inferred from homology"/>